<evidence type="ECO:0000313" key="2">
    <source>
        <dbReference type="Proteomes" id="UP000218272"/>
    </source>
</evidence>
<keyword evidence="2" id="KW-1185">Reference proteome</keyword>
<accession>A0A1E1EY86</accession>
<sequence length="155" mass="16977">MLDPFTFWTRIMDSALELARAGHRTAETIAASQDVIEARSDLIRTALRSPLEADYHELALMVPEKVEAFSKAGSAIVGQWWAIHADALTQAQHLGAMAFRGRPPTAAEWNAMTARTIAHGVRALERSVALGAGAVKPVHARATANARRLKRMKKR</sequence>
<name>A0A1E1EY86_9SPHN</name>
<dbReference type="OrthoDB" id="7190810at2"/>
<reference evidence="1 2" key="1">
    <citation type="submission" date="2016-10" db="EMBL/GenBank/DDBJ databases">
        <title>Complete Genome Sequence of the Nonylphenol-Degrading Bacterium Sphingobium cloacae JCM 10874T.</title>
        <authorList>
            <person name="Ootsuka M."/>
            <person name="Nishizawa T."/>
            <person name="Ohta H."/>
        </authorList>
    </citation>
    <scope>NUCLEOTIDE SEQUENCE [LARGE SCALE GENOMIC DNA]</scope>
    <source>
        <strain evidence="1 2">JCM 10874</strain>
    </source>
</reference>
<proteinExistence type="predicted"/>
<dbReference type="KEGG" id="sclo:SCLO_1001950"/>
<dbReference type="AlphaFoldDB" id="A0A1E1EY86"/>
<protein>
    <recommendedName>
        <fullName evidence="3">Phasin domain-containing protein</fullName>
    </recommendedName>
</protein>
<evidence type="ECO:0000313" key="1">
    <source>
        <dbReference type="EMBL" id="BAV63235.1"/>
    </source>
</evidence>
<organism evidence="1 2">
    <name type="scientific">Sphingobium cloacae</name>
    <dbReference type="NCBI Taxonomy" id="120107"/>
    <lineage>
        <taxon>Bacteria</taxon>
        <taxon>Pseudomonadati</taxon>
        <taxon>Pseudomonadota</taxon>
        <taxon>Alphaproteobacteria</taxon>
        <taxon>Sphingomonadales</taxon>
        <taxon>Sphingomonadaceae</taxon>
        <taxon>Sphingobium</taxon>
    </lineage>
</organism>
<gene>
    <name evidence="1" type="ORF">SCLO_1001950</name>
</gene>
<dbReference type="EMBL" id="AP017655">
    <property type="protein sequence ID" value="BAV63235.1"/>
    <property type="molecule type" value="Genomic_DNA"/>
</dbReference>
<dbReference type="Proteomes" id="UP000218272">
    <property type="component" value="Chromosome SCLO_1"/>
</dbReference>
<evidence type="ECO:0008006" key="3">
    <source>
        <dbReference type="Google" id="ProtNLM"/>
    </source>
</evidence>